<proteinExistence type="predicted"/>
<keyword evidence="2" id="KW-1185">Reference proteome</keyword>
<protein>
    <submittedName>
        <fullName evidence="1">Uncharacterized protein</fullName>
    </submittedName>
</protein>
<organism evidence="1 2">
    <name type="scientific">Pyrococcus yayanosii (strain CH1 / JCM 16557)</name>
    <dbReference type="NCBI Taxonomy" id="529709"/>
    <lineage>
        <taxon>Archaea</taxon>
        <taxon>Methanobacteriati</taxon>
        <taxon>Methanobacteriota</taxon>
        <taxon>Thermococci</taxon>
        <taxon>Thermococcales</taxon>
        <taxon>Thermococcaceae</taxon>
        <taxon>Pyrococcus</taxon>
    </lineage>
</organism>
<evidence type="ECO:0000313" key="1">
    <source>
        <dbReference type="EMBL" id="AEH23888.1"/>
    </source>
</evidence>
<dbReference type="AlphaFoldDB" id="F8AFY2"/>
<reference evidence="1 2" key="1">
    <citation type="journal article" date="2011" name="J. Bacteriol.">
        <title>Complete genome sequence of the obligate piezophilic hyperthermophilic archaeon Pyrococcus yayanosii CH1.</title>
        <authorList>
            <person name="Jun X."/>
            <person name="Lupeng L."/>
            <person name="Minjuan X."/>
            <person name="Oger P."/>
            <person name="Fengping W."/>
            <person name="Jebbar M."/>
            <person name="Xiang X."/>
        </authorList>
    </citation>
    <scope>NUCLEOTIDE SEQUENCE [LARGE SCALE GENOMIC DNA]</scope>
    <source>
        <strain evidence="2">CH1 / JCM 16557</strain>
    </source>
</reference>
<evidence type="ECO:0000313" key="2">
    <source>
        <dbReference type="Proteomes" id="UP000008386"/>
    </source>
</evidence>
<accession>F8AFY2</accession>
<gene>
    <name evidence="1" type="ordered locus">PYCH_01790</name>
</gene>
<dbReference type="KEGG" id="pya:PYCH_01790"/>
<dbReference type="Proteomes" id="UP000008386">
    <property type="component" value="Chromosome"/>
</dbReference>
<dbReference type="EMBL" id="CP002779">
    <property type="protein sequence ID" value="AEH23888.1"/>
    <property type="molecule type" value="Genomic_DNA"/>
</dbReference>
<name>F8AFY2_PYRYC</name>
<dbReference type="HOGENOM" id="CLU_3094270_0_0_2"/>
<sequence length="51" mass="5872">MPLENERSVSLANERPLYWKPTDLENLEVFGGLYGIKNARKRVGTPEKAWP</sequence>